<dbReference type="Pfam" id="PF01266">
    <property type="entry name" value="DAO"/>
    <property type="match status" value="1"/>
</dbReference>
<sequence length="501" mass="56042">MIHYSCNVASFHEVQHGRDRLRTAPTEQPPRKLSGKRTVLREHLESGASRAHRRGAHFDLQTGEALRYMNRWGIDAGSRYFEQHGRRCQLDLDHVMPRIAVLGAGITGVTTAYALAQRGHTITVYERHRYAAMETSFANGGQLSASNAEVWNSRATLLKGVRWMFTRDAPLLLNPRPSWHKYSWIGDFLRQIPNYESNTVTTVRLAIAAREYLFGIAQREKIEFDHERRGILHFYSTRKEHDAAARVNQLLRAGGLDRRAVTPEEISIIEPALSGDFYGGFFTESDSTGDIHKFTRGLSAASERHGVTFHYDTPVQSIASDSSGVSVTTGQCTEMFDSIVICAGVGSRQFAAMVGDHVNVYPVKGYSITVHLDDENSRQSAPWVSLLDDRAKIVTSRLGADRFRVAGTAEFNGANRDIRADRVEPLVKWVRCYFPGVNTARVLPWAGLRPMLPSMLPRVGRGRRPGIFYNTGHGHLGWTLSGATAEAVVQLIDEGLRRTNR</sequence>
<keyword evidence="2 5" id="KW-0560">Oxidoreductase</keyword>
<name>A0A6J5KG81_9BURK</name>
<evidence type="ECO:0000313" key="6">
    <source>
        <dbReference type="Proteomes" id="UP000494102"/>
    </source>
</evidence>
<comment type="similarity">
    <text evidence="1">Belongs to the DadA oxidoreductase family.</text>
</comment>
<reference evidence="5 6" key="1">
    <citation type="submission" date="2020-04" db="EMBL/GenBank/DDBJ databases">
        <authorList>
            <person name="De Canck E."/>
        </authorList>
    </citation>
    <scope>NUCLEOTIDE SEQUENCE [LARGE SCALE GENOMIC DNA]</scope>
    <source>
        <strain evidence="5 6">LMG 9964</strain>
    </source>
</reference>
<dbReference type="PANTHER" id="PTHR13847:SF280">
    <property type="entry name" value="D-AMINO ACID DEHYDROGENASE"/>
    <property type="match status" value="1"/>
</dbReference>
<feature type="region of interest" description="Disordered" evidence="3">
    <location>
        <begin position="16"/>
        <end position="35"/>
    </location>
</feature>
<dbReference type="InterPro" id="IPR036188">
    <property type="entry name" value="FAD/NAD-bd_sf"/>
</dbReference>
<evidence type="ECO:0000313" key="5">
    <source>
        <dbReference type="EMBL" id="CAB4051784.1"/>
    </source>
</evidence>
<dbReference type="SUPFAM" id="SSF51905">
    <property type="entry name" value="FAD/NAD(P)-binding domain"/>
    <property type="match status" value="1"/>
</dbReference>
<dbReference type="Proteomes" id="UP000494102">
    <property type="component" value="Unassembled WGS sequence"/>
</dbReference>
<organism evidence="5 6">
    <name type="scientific">Paraburkholderia phenoliruptrix</name>
    <dbReference type="NCBI Taxonomy" id="252970"/>
    <lineage>
        <taxon>Bacteria</taxon>
        <taxon>Pseudomonadati</taxon>
        <taxon>Pseudomonadota</taxon>
        <taxon>Betaproteobacteria</taxon>
        <taxon>Burkholderiales</taxon>
        <taxon>Burkholderiaceae</taxon>
        <taxon>Paraburkholderia</taxon>
    </lineage>
</organism>
<dbReference type="SUPFAM" id="SSF54373">
    <property type="entry name" value="FAD-linked reductases, C-terminal domain"/>
    <property type="match status" value="1"/>
</dbReference>
<dbReference type="EMBL" id="CADILN010000010">
    <property type="protein sequence ID" value="CAB4051784.1"/>
    <property type="molecule type" value="Genomic_DNA"/>
</dbReference>
<dbReference type="GO" id="GO:0005737">
    <property type="term" value="C:cytoplasm"/>
    <property type="evidence" value="ECO:0007669"/>
    <property type="project" value="TreeGrafter"/>
</dbReference>
<dbReference type="Gene3D" id="3.50.50.60">
    <property type="entry name" value="FAD/NAD(P)-binding domain"/>
    <property type="match status" value="2"/>
</dbReference>
<feature type="domain" description="FAD dependent oxidoreductase" evidence="4">
    <location>
        <begin position="98"/>
        <end position="491"/>
    </location>
</feature>
<evidence type="ECO:0000259" key="4">
    <source>
        <dbReference type="Pfam" id="PF01266"/>
    </source>
</evidence>
<accession>A0A6J5KG81</accession>
<evidence type="ECO:0000256" key="1">
    <source>
        <dbReference type="ARBA" id="ARBA00009410"/>
    </source>
</evidence>
<gene>
    <name evidence="5" type="primary">dadA_6</name>
    <name evidence="5" type="ORF">LMG9964_05463</name>
</gene>
<dbReference type="InterPro" id="IPR006076">
    <property type="entry name" value="FAD-dep_OxRdtase"/>
</dbReference>
<dbReference type="Gene3D" id="3.30.9.10">
    <property type="entry name" value="D-Amino Acid Oxidase, subunit A, domain 2"/>
    <property type="match status" value="1"/>
</dbReference>
<dbReference type="NCBIfam" id="NF009074">
    <property type="entry name" value="PRK12409.1"/>
    <property type="match status" value="1"/>
</dbReference>
<evidence type="ECO:0000256" key="2">
    <source>
        <dbReference type="ARBA" id="ARBA00023002"/>
    </source>
</evidence>
<dbReference type="AlphaFoldDB" id="A0A6J5KG81"/>
<evidence type="ECO:0000256" key="3">
    <source>
        <dbReference type="SAM" id="MobiDB-lite"/>
    </source>
</evidence>
<dbReference type="EC" id="1.4.99.-" evidence="5"/>
<dbReference type="PANTHER" id="PTHR13847">
    <property type="entry name" value="SARCOSINE DEHYDROGENASE-RELATED"/>
    <property type="match status" value="1"/>
</dbReference>
<dbReference type="GO" id="GO:0008718">
    <property type="term" value="F:D-amino-acid dehydrogenase activity"/>
    <property type="evidence" value="ECO:0007669"/>
    <property type="project" value="TreeGrafter"/>
</dbReference>
<protein>
    <submittedName>
        <fullName evidence="5">D-amino acid dehydrogenase</fullName>
        <ecNumber evidence="5">1.4.99.-</ecNumber>
    </submittedName>
</protein>
<dbReference type="GO" id="GO:0055130">
    <property type="term" value="P:D-alanine catabolic process"/>
    <property type="evidence" value="ECO:0007669"/>
    <property type="project" value="TreeGrafter"/>
</dbReference>
<dbReference type="GO" id="GO:0005886">
    <property type="term" value="C:plasma membrane"/>
    <property type="evidence" value="ECO:0007669"/>
    <property type="project" value="TreeGrafter"/>
</dbReference>
<proteinExistence type="inferred from homology"/>